<dbReference type="NCBIfam" id="TIGR02765">
    <property type="entry name" value="crypto_DASH"/>
    <property type="match status" value="1"/>
</dbReference>
<evidence type="ECO:0000256" key="6">
    <source>
        <dbReference type="RuleBase" id="RU367151"/>
    </source>
</evidence>
<dbReference type="InterPro" id="IPR002081">
    <property type="entry name" value="Cryptochrome/DNA_photolyase_1"/>
</dbReference>
<comment type="function">
    <text evidence="6">May have a photoreceptor function.</text>
</comment>
<comment type="similarity">
    <text evidence="1 6">Belongs to the DNA photolyase class-1 family.</text>
</comment>
<comment type="caution">
    <text evidence="8">The sequence shown here is derived from an EMBL/GenBank/DDBJ whole genome shotgun (WGS) entry which is preliminary data.</text>
</comment>
<comment type="cofactor">
    <cofactor evidence="6">
        <name>FAD</name>
        <dbReference type="ChEBI" id="CHEBI:57692"/>
    </cofactor>
    <text evidence="6">Binds 1 FAD per subunit.</text>
</comment>
<sequence>MAALYWFRNDLRVEDNSLLTELSQTYTSLYCCYIIEPQAKNSSAPFNTTVGKHRWSFLKQSLQELTDTLRSKNITLLVLYGVPEKLIPILVDELSIDTLGCANQVGYREIQRLKAVKKALPKLRVKTQWLHTLYEKNVIDNTNALAGSFSKFRKTLEKHAVEFKQLPSFVDWPANDAKDPNTIKSLSPFCLPDDFYETDLNTKLQTQSTSSALIVGGCHQGLIHMQNYFLSGAAEHYKQTRNDLHGLHRTTMFSPWLALGCLSPKQVWRAITEYEHTNQANDSTKWLKFELLWREYFQWLARHNGNELFTFKGSANTPPNTSFYSERFKKWCTGNTPYPLVNALMNQLNETGFMSNRGRQIVASCLVNELQLDWRYGASYFEQQLIDYDVASNWGNWQYIAGVGADPRGGRWFNIDKQSQYYDADGEFTRKWQGDRQCYPLDSVDLVDWPVADNHVN</sequence>
<comment type="cofactor">
    <cofactor evidence="6">
        <name>(6R)-5,10-methylene-5,6,7,8-tetrahydrofolate</name>
        <dbReference type="ChEBI" id="CHEBI:15636"/>
    </cofactor>
    <text evidence="6">Binds 1 5,10-methenyltetrahydrofolate (MTHF) per subunit.</text>
</comment>
<accession>A0ABS9D112</accession>
<dbReference type="Gene3D" id="1.10.579.10">
    <property type="entry name" value="DNA Cyclobutane Dipyrimidine Photolyase, subunit A, domain 3"/>
    <property type="match status" value="1"/>
</dbReference>
<dbReference type="InterPro" id="IPR036134">
    <property type="entry name" value="Crypto/Photolyase_FAD-like_sf"/>
</dbReference>
<dbReference type="InterPro" id="IPR005101">
    <property type="entry name" value="Cryptochr/Photolyase_FAD-bd"/>
</dbReference>
<dbReference type="RefSeq" id="WP_235310150.1">
    <property type="nucleotide sequence ID" value="NZ_JAKGAS010000001.1"/>
</dbReference>
<name>A0ABS9D112_9ALTE</name>
<dbReference type="Gene3D" id="3.40.50.620">
    <property type="entry name" value="HUPs"/>
    <property type="match status" value="1"/>
</dbReference>
<evidence type="ECO:0000259" key="7">
    <source>
        <dbReference type="PROSITE" id="PS51645"/>
    </source>
</evidence>
<dbReference type="SUPFAM" id="SSF52425">
    <property type="entry name" value="Cryptochrome/photolyase, N-terminal domain"/>
    <property type="match status" value="1"/>
</dbReference>
<gene>
    <name evidence="8" type="ORF">L0668_00760</name>
</gene>
<keyword evidence="5 6" id="KW-0157">Chromophore</keyword>
<dbReference type="PROSITE" id="PS51645">
    <property type="entry name" value="PHR_CRY_ALPHA_BETA"/>
    <property type="match status" value="1"/>
</dbReference>
<dbReference type="EMBL" id="JAKGAS010000001">
    <property type="protein sequence ID" value="MCF2946623.1"/>
    <property type="molecule type" value="Genomic_DNA"/>
</dbReference>
<evidence type="ECO:0000256" key="5">
    <source>
        <dbReference type="ARBA" id="ARBA00022991"/>
    </source>
</evidence>
<dbReference type="Gene3D" id="1.25.40.80">
    <property type="match status" value="1"/>
</dbReference>
<dbReference type="PANTHER" id="PTHR11455:SF22">
    <property type="entry name" value="CRYPTOCHROME DASH"/>
    <property type="match status" value="1"/>
</dbReference>
<organism evidence="8 9">
    <name type="scientific">Paraglaciecola algarum</name>
    <dbReference type="NCBI Taxonomy" id="3050085"/>
    <lineage>
        <taxon>Bacteria</taxon>
        <taxon>Pseudomonadati</taxon>
        <taxon>Pseudomonadota</taxon>
        <taxon>Gammaproteobacteria</taxon>
        <taxon>Alteromonadales</taxon>
        <taxon>Alteromonadaceae</taxon>
        <taxon>Paraglaciecola</taxon>
    </lineage>
</organism>
<evidence type="ECO:0000256" key="2">
    <source>
        <dbReference type="ARBA" id="ARBA00017881"/>
    </source>
</evidence>
<dbReference type="InterPro" id="IPR014133">
    <property type="entry name" value="Cry_DASH"/>
</dbReference>
<dbReference type="InterPro" id="IPR014729">
    <property type="entry name" value="Rossmann-like_a/b/a_fold"/>
</dbReference>
<dbReference type="InterPro" id="IPR006050">
    <property type="entry name" value="DNA_photolyase_N"/>
</dbReference>
<evidence type="ECO:0000313" key="8">
    <source>
        <dbReference type="EMBL" id="MCF2946623.1"/>
    </source>
</evidence>
<dbReference type="PRINTS" id="PR00147">
    <property type="entry name" value="DNAPHOTLYASE"/>
</dbReference>
<proteinExistence type="inferred from homology"/>
<dbReference type="SUPFAM" id="SSF48173">
    <property type="entry name" value="Cryptochrome/photolyase FAD-binding domain"/>
    <property type="match status" value="1"/>
</dbReference>
<keyword evidence="3 6" id="KW-0285">Flavoprotein</keyword>
<dbReference type="PANTHER" id="PTHR11455">
    <property type="entry name" value="CRYPTOCHROME"/>
    <property type="match status" value="1"/>
</dbReference>
<dbReference type="Proteomes" id="UP001521137">
    <property type="component" value="Unassembled WGS sequence"/>
</dbReference>
<evidence type="ECO:0000256" key="1">
    <source>
        <dbReference type="ARBA" id="ARBA00005862"/>
    </source>
</evidence>
<evidence type="ECO:0000256" key="4">
    <source>
        <dbReference type="ARBA" id="ARBA00022827"/>
    </source>
</evidence>
<feature type="domain" description="Photolyase/cryptochrome alpha/beta" evidence="7">
    <location>
        <begin position="1"/>
        <end position="133"/>
    </location>
</feature>
<dbReference type="Pfam" id="PF03441">
    <property type="entry name" value="FAD_binding_7"/>
    <property type="match status" value="1"/>
</dbReference>
<dbReference type="Pfam" id="PF00875">
    <property type="entry name" value="DNA_photolyase"/>
    <property type="match status" value="1"/>
</dbReference>
<evidence type="ECO:0000313" key="9">
    <source>
        <dbReference type="Proteomes" id="UP001521137"/>
    </source>
</evidence>
<protein>
    <recommendedName>
        <fullName evidence="2 6">Cryptochrome DASH</fullName>
    </recommendedName>
</protein>
<reference evidence="8 9" key="1">
    <citation type="submission" date="2022-01" db="EMBL/GenBank/DDBJ databases">
        <title>Paraglaciecola sp. G1-23.</title>
        <authorList>
            <person name="Jin M.S."/>
            <person name="Han D.M."/>
            <person name="Kim H.M."/>
            <person name="Jeon C.O."/>
        </authorList>
    </citation>
    <scope>NUCLEOTIDE SEQUENCE [LARGE SCALE GENOMIC DNA]</scope>
    <source>
        <strain evidence="8 9">G1-23</strain>
    </source>
</reference>
<dbReference type="InterPro" id="IPR036155">
    <property type="entry name" value="Crypto/Photolyase_N_sf"/>
</dbReference>
<evidence type="ECO:0000256" key="3">
    <source>
        <dbReference type="ARBA" id="ARBA00022630"/>
    </source>
</evidence>
<keyword evidence="9" id="KW-1185">Reference proteome</keyword>
<keyword evidence="4 6" id="KW-0274">FAD</keyword>